<proteinExistence type="predicted"/>
<dbReference type="EMBL" id="PEYU01000010">
    <property type="protein sequence ID" value="PIS22724.1"/>
    <property type="molecule type" value="Genomic_DNA"/>
</dbReference>
<reference evidence="2" key="1">
    <citation type="submission" date="2017-09" db="EMBL/GenBank/DDBJ databases">
        <title>Depth-based differentiation of microbial function through sediment-hosted aquifers and enrichment of novel symbionts in the deep terrestrial subsurface.</title>
        <authorList>
            <person name="Probst A.J."/>
            <person name="Ladd B."/>
            <person name="Jarett J.K."/>
            <person name="Geller-Mcgrath D.E."/>
            <person name="Sieber C.M.K."/>
            <person name="Emerson J.B."/>
            <person name="Anantharaman K."/>
            <person name="Thomas B.C."/>
            <person name="Malmstrom R."/>
            <person name="Stieglmeier M."/>
            <person name="Klingl A."/>
            <person name="Woyke T."/>
            <person name="Ryan C.M."/>
            <person name="Banfield J.F."/>
        </authorList>
    </citation>
    <scope>NUCLEOTIDE SEQUENCE [LARGE SCALE GENOMIC DNA]</scope>
</reference>
<dbReference type="Gene3D" id="1.10.1200.10">
    <property type="entry name" value="ACP-like"/>
    <property type="match status" value="1"/>
</dbReference>
<evidence type="ECO:0008006" key="3">
    <source>
        <dbReference type="Google" id="ProtNLM"/>
    </source>
</evidence>
<protein>
    <recommendedName>
        <fullName evidence="3">Carrier domain-containing protein</fullName>
    </recommendedName>
</protein>
<organism evidence="1 2">
    <name type="scientific">candidate division WWE3 bacterium CG08_land_8_20_14_0_20_41_10</name>
    <dbReference type="NCBI Taxonomy" id="1975085"/>
    <lineage>
        <taxon>Bacteria</taxon>
        <taxon>Katanobacteria</taxon>
    </lineage>
</organism>
<dbReference type="Proteomes" id="UP000231252">
    <property type="component" value="Unassembled WGS sequence"/>
</dbReference>
<dbReference type="SUPFAM" id="SSF47336">
    <property type="entry name" value="ACP-like"/>
    <property type="match status" value="1"/>
</dbReference>
<dbReference type="AlphaFoldDB" id="A0A2H0XCQ7"/>
<evidence type="ECO:0000313" key="1">
    <source>
        <dbReference type="EMBL" id="PIS22724.1"/>
    </source>
</evidence>
<sequence length="79" mass="9004">MKNSSQKEKVKQIIAHKAGLEPGEILDDLFFGDDLNLGELELTEILEELEELFKIDLLAEQGEIESVKDLYDALEEKIE</sequence>
<gene>
    <name evidence="1" type="ORF">COT50_00505</name>
</gene>
<dbReference type="InterPro" id="IPR036736">
    <property type="entry name" value="ACP-like_sf"/>
</dbReference>
<evidence type="ECO:0000313" key="2">
    <source>
        <dbReference type="Proteomes" id="UP000231252"/>
    </source>
</evidence>
<name>A0A2H0XCQ7_UNCKA</name>
<accession>A0A2H0XCQ7</accession>
<comment type="caution">
    <text evidence="1">The sequence shown here is derived from an EMBL/GenBank/DDBJ whole genome shotgun (WGS) entry which is preliminary data.</text>
</comment>